<keyword evidence="4" id="KW-1185">Reference proteome</keyword>
<dbReference type="STRING" id="52.CMC5_047580"/>
<evidence type="ECO:0000256" key="1">
    <source>
        <dbReference type="SAM" id="MobiDB-lite"/>
    </source>
</evidence>
<dbReference type="EMBL" id="CP012159">
    <property type="protein sequence ID" value="AKT40602.1"/>
    <property type="molecule type" value="Genomic_DNA"/>
</dbReference>
<evidence type="ECO:0000313" key="4">
    <source>
        <dbReference type="Proteomes" id="UP000067626"/>
    </source>
</evidence>
<dbReference type="KEGG" id="ccro:CMC5_047580"/>
<dbReference type="InterPro" id="IPR018683">
    <property type="entry name" value="DUF2169"/>
</dbReference>
<dbReference type="AlphaFoldDB" id="A0A0K1EIW3"/>
<accession>A0A0K1EIW3</accession>
<feature type="region of interest" description="Disordered" evidence="1">
    <location>
        <begin position="522"/>
        <end position="541"/>
    </location>
</feature>
<sequence>MHVSSAFPLAVASLVWRPRPDALVLTVVCKATYLLRPGTSPVASALEAPQPSNVYTHEGARRSLTTPSDLVPFKRRIDVLLGGNAHAPGGLPVAMLVARVRVGTMNKAISVYGDRYWTAEGTPSIPAPFKAMPLHWERAAGGPRSWNPVGIPPNGPLGGRIRWHPPNLQPVEFVVHRPDQVIPPVGFGPIAPHWPARMGFLGEHASGWTHETWATRPLPTSVDAAYFNAAPLDQQLEQLPPQIELHLENLHPEIPRLSTVIDDMCPLALVKKPGVSPQERQMRCDTLFIDAERGTCSLTWRAGVLLAHAEESVEVAVKPTRHPTTSHVVLSQRAALQQLTPPPVRRVETPAADLEDTMPLVAARANSSRHGNLLPREDETLPLGRDDDDDAETLIPAPASRRPEAQAVSALDDDAETLAPVPLPRPAETMPLQAESPTRPIEEDEGARTLVALPSGARGATLPFHPSTTLDTEDPAGTTQVPARPSLPAALPFRTATTDASDDEAGETLVPARNAQAHIQPLPFQPAPSTQAPPPSAPSSSLFQIASVPQVSPPDPPMPQLGAPISLSHGQPGAAFTLGSSPREPAEPPAERAEPPRSKSQLSLAHYARIKVASWRGDAPLSELLEQHGLDEVAWRMHERQQSESLAAEAREGRCDMALSLLAALEAAQSGVCDSRALAEGWN</sequence>
<feature type="compositionally biased region" description="Pro residues" evidence="1">
    <location>
        <begin position="523"/>
        <end position="537"/>
    </location>
</feature>
<gene>
    <name evidence="3" type="ORF">CMC5_047580</name>
</gene>
<protein>
    <recommendedName>
        <fullName evidence="2">DUF2169 domain-containing protein</fullName>
    </recommendedName>
</protein>
<dbReference type="Proteomes" id="UP000067626">
    <property type="component" value="Chromosome"/>
</dbReference>
<proteinExistence type="predicted"/>
<evidence type="ECO:0000313" key="3">
    <source>
        <dbReference type="EMBL" id="AKT40602.1"/>
    </source>
</evidence>
<evidence type="ECO:0000259" key="2">
    <source>
        <dbReference type="Pfam" id="PF09937"/>
    </source>
</evidence>
<feature type="region of interest" description="Disordered" evidence="1">
    <location>
        <begin position="365"/>
        <end position="491"/>
    </location>
</feature>
<dbReference type="OrthoDB" id="5290767at2"/>
<feature type="region of interest" description="Disordered" evidence="1">
    <location>
        <begin position="547"/>
        <end position="601"/>
    </location>
</feature>
<organism evidence="3 4">
    <name type="scientific">Chondromyces crocatus</name>
    <dbReference type="NCBI Taxonomy" id="52"/>
    <lineage>
        <taxon>Bacteria</taxon>
        <taxon>Pseudomonadati</taxon>
        <taxon>Myxococcota</taxon>
        <taxon>Polyangia</taxon>
        <taxon>Polyangiales</taxon>
        <taxon>Polyangiaceae</taxon>
        <taxon>Chondromyces</taxon>
    </lineage>
</organism>
<reference evidence="3 4" key="1">
    <citation type="submission" date="2015-07" db="EMBL/GenBank/DDBJ databases">
        <title>Genome analysis of myxobacterium Chondromyces crocatus Cm c5 reveals a high potential for natural compound synthesis and the genetic basis for the loss of fruiting body formation.</title>
        <authorList>
            <person name="Zaburannyi N."/>
            <person name="Bunk B."/>
            <person name="Maier J."/>
            <person name="Overmann J."/>
            <person name="Mueller R."/>
        </authorList>
    </citation>
    <scope>NUCLEOTIDE SEQUENCE [LARGE SCALE GENOMIC DNA]</scope>
    <source>
        <strain evidence="3 4">Cm c5</strain>
    </source>
</reference>
<feature type="compositionally biased region" description="Basic and acidic residues" evidence="1">
    <location>
        <begin position="584"/>
        <end position="597"/>
    </location>
</feature>
<dbReference type="Pfam" id="PF09937">
    <property type="entry name" value="DUF2169"/>
    <property type="match status" value="1"/>
</dbReference>
<feature type="domain" description="DUF2169" evidence="2">
    <location>
        <begin position="24"/>
        <end position="301"/>
    </location>
</feature>
<dbReference type="RefSeq" id="WP_050432513.1">
    <property type="nucleotide sequence ID" value="NZ_CP012159.1"/>
</dbReference>
<name>A0A0K1EIW3_CHOCO</name>